<reference evidence="1 2" key="1">
    <citation type="submission" date="2008-12" db="EMBL/GenBank/DDBJ databases">
        <authorList>
            <person name="Fulton L."/>
            <person name="Clifton S."/>
            <person name="Fulton B."/>
            <person name="Xu J."/>
            <person name="Minx P."/>
            <person name="Pepin K.H."/>
            <person name="Johnson M."/>
            <person name="Bhonagiri V."/>
            <person name="Nash W.E."/>
            <person name="Mardis E.R."/>
            <person name="Wilson R.K."/>
        </authorList>
    </citation>
    <scope>NUCLEOTIDE SEQUENCE [LARGE SCALE GENOMIC DNA]</scope>
    <source>
        <strain evidence="1 2">DSM 12042</strain>
    </source>
</reference>
<protein>
    <submittedName>
        <fullName evidence="1">Uncharacterized protein</fullName>
    </submittedName>
</protein>
<name>B9Y9B7_9FIRM</name>
<comment type="caution">
    <text evidence="1">The sequence shown here is derived from an EMBL/GenBank/DDBJ whole genome shotgun (WGS) entry which is preliminary data.</text>
</comment>
<dbReference type="AlphaFoldDB" id="B9Y9B7"/>
<evidence type="ECO:0000313" key="2">
    <source>
        <dbReference type="Proteomes" id="UP000005950"/>
    </source>
</evidence>
<proteinExistence type="predicted"/>
<reference evidence="1 2" key="2">
    <citation type="submission" date="2009-02" db="EMBL/GenBank/DDBJ databases">
        <title>Draft genome sequence of Holdemania filiformis DSM 12042.</title>
        <authorList>
            <person name="Sudarsanam P."/>
            <person name="Ley R."/>
            <person name="Guruge J."/>
            <person name="Turnbaugh P.J."/>
            <person name="Mahowald M."/>
            <person name="Liep D."/>
            <person name="Gordon J."/>
        </authorList>
    </citation>
    <scope>NUCLEOTIDE SEQUENCE [LARGE SCALE GENOMIC DNA]</scope>
    <source>
        <strain evidence="1 2">DSM 12042</strain>
    </source>
</reference>
<gene>
    <name evidence="1" type="ORF">HOLDEFILI_02423</name>
</gene>
<accession>B9Y9B7</accession>
<dbReference type="HOGENOM" id="CLU_3217209_0_0_9"/>
<dbReference type="Proteomes" id="UP000005950">
    <property type="component" value="Unassembled WGS sequence"/>
</dbReference>
<dbReference type="EMBL" id="ACCF01000142">
    <property type="protein sequence ID" value="EEF67407.1"/>
    <property type="molecule type" value="Genomic_DNA"/>
</dbReference>
<sequence length="44" mass="5240">MKRHDSCGCHRSDLLPEKKTACHSRPLSLFYKTFFIEKIELIIF</sequence>
<evidence type="ECO:0000313" key="1">
    <source>
        <dbReference type="EMBL" id="EEF67407.1"/>
    </source>
</evidence>
<organism evidence="1 2">
    <name type="scientific">Holdemania filiformis DSM 12042</name>
    <dbReference type="NCBI Taxonomy" id="545696"/>
    <lineage>
        <taxon>Bacteria</taxon>
        <taxon>Bacillati</taxon>
        <taxon>Bacillota</taxon>
        <taxon>Erysipelotrichia</taxon>
        <taxon>Erysipelotrichales</taxon>
        <taxon>Erysipelotrichaceae</taxon>
        <taxon>Holdemania</taxon>
    </lineage>
</organism>